<reference evidence="1" key="1">
    <citation type="submission" date="2021-03" db="EMBL/GenBank/DDBJ databases">
        <authorList>
            <person name="Bekaert M."/>
        </authorList>
    </citation>
    <scope>NUCLEOTIDE SEQUENCE</scope>
</reference>
<name>A0A8S3RWC8_MYTED</name>
<dbReference type="GO" id="GO:0004190">
    <property type="term" value="F:aspartic-type endopeptidase activity"/>
    <property type="evidence" value="ECO:0007669"/>
    <property type="project" value="InterPro"/>
</dbReference>
<dbReference type="OrthoDB" id="6179504at2759"/>
<evidence type="ECO:0000313" key="2">
    <source>
        <dbReference type="Proteomes" id="UP000683360"/>
    </source>
</evidence>
<dbReference type="Proteomes" id="UP000683360">
    <property type="component" value="Unassembled WGS sequence"/>
</dbReference>
<keyword evidence="2" id="KW-1185">Reference proteome</keyword>
<proteinExistence type="predicted"/>
<dbReference type="InterPro" id="IPR001969">
    <property type="entry name" value="Aspartic_peptidase_AS"/>
</dbReference>
<organism evidence="1 2">
    <name type="scientific">Mytilus edulis</name>
    <name type="common">Blue mussel</name>
    <dbReference type="NCBI Taxonomy" id="6550"/>
    <lineage>
        <taxon>Eukaryota</taxon>
        <taxon>Metazoa</taxon>
        <taxon>Spiralia</taxon>
        <taxon>Lophotrochozoa</taxon>
        <taxon>Mollusca</taxon>
        <taxon>Bivalvia</taxon>
        <taxon>Autobranchia</taxon>
        <taxon>Pteriomorphia</taxon>
        <taxon>Mytilida</taxon>
        <taxon>Mytiloidea</taxon>
        <taxon>Mytilidae</taxon>
        <taxon>Mytilinae</taxon>
        <taxon>Mytilus</taxon>
    </lineage>
</organism>
<sequence length="245" mass="27709">MPPKVRSGRNRSEDDVIEIRTNLSTFKPSPTKDIVKATVFYGSLDEGIDSWLKFLDRIATANEWSRERKLNMLPAFLRDHAAVATFVLNDLDISTEKTCLAKVSSDVVKEKEMEMNATDIRGNRKLRNSSVATTVLNDVVISDVVKENFISCELNPKFCVDKIRGLVNERSALMLVDTGSTVNIVNDCFVNRRDVSEVNNIRKYKTDSTIRIMARGTKINTKFHSTPVPSFSPQLQCKLQKIFCK</sequence>
<accession>A0A8S3RWC8</accession>
<comment type="caution">
    <text evidence="1">The sequence shown here is derived from an EMBL/GenBank/DDBJ whole genome shotgun (WGS) entry which is preliminary data.</text>
</comment>
<dbReference type="AlphaFoldDB" id="A0A8S3RWC8"/>
<protein>
    <submittedName>
        <fullName evidence="1">Uncharacterized protein</fullName>
    </submittedName>
</protein>
<dbReference type="EMBL" id="CAJPWZ010001255">
    <property type="protein sequence ID" value="CAG2211112.1"/>
    <property type="molecule type" value="Genomic_DNA"/>
</dbReference>
<gene>
    <name evidence="1" type="ORF">MEDL_25160</name>
</gene>
<dbReference type="GO" id="GO:0006508">
    <property type="term" value="P:proteolysis"/>
    <property type="evidence" value="ECO:0007669"/>
    <property type="project" value="InterPro"/>
</dbReference>
<dbReference type="PROSITE" id="PS00141">
    <property type="entry name" value="ASP_PROTEASE"/>
    <property type="match status" value="1"/>
</dbReference>
<evidence type="ECO:0000313" key="1">
    <source>
        <dbReference type="EMBL" id="CAG2211112.1"/>
    </source>
</evidence>